<evidence type="ECO:0000313" key="3">
    <source>
        <dbReference type="Proteomes" id="UP000199515"/>
    </source>
</evidence>
<dbReference type="PANTHER" id="PTHR31377">
    <property type="entry name" value="AGMATINE DEIMINASE-RELATED"/>
    <property type="match status" value="1"/>
</dbReference>
<gene>
    <name evidence="2" type="ORF">SAMN05421504_103160</name>
</gene>
<dbReference type="Gene3D" id="3.75.10.10">
    <property type="entry name" value="L-arginine/glycine Amidinotransferase, Chain A"/>
    <property type="match status" value="1"/>
</dbReference>
<dbReference type="Pfam" id="PF04371">
    <property type="entry name" value="PAD_porph"/>
    <property type="match status" value="1"/>
</dbReference>
<name>A0A1H3CUV1_9PSEU</name>
<evidence type="ECO:0000256" key="1">
    <source>
        <dbReference type="ARBA" id="ARBA00022801"/>
    </source>
</evidence>
<dbReference type="GO" id="GO:0004668">
    <property type="term" value="F:protein-arginine deiminase activity"/>
    <property type="evidence" value="ECO:0007669"/>
    <property type="project" value="InterPro"/>
</dbReference>
<dbReference type="GO" id="GO:0009446">
    <property type="term" value="P:putrescine biosynthetic process"/>
    <property type="evidence" value="ECO:0007669"/>
    <property type="project" value="InterPro"/>
</dbReference>
<keyword evidence="1" id="KW-0378">Hydrolase</keyword>
<dbReference type="PANTHER" id="PTHR31377:SF0">
    <property type="entry name" value="AGMATINE DEIMINASE-RELATED"/>
    <property type="match status" value="1"/>
</dbReference>
<proteinExistence type="predicted"/>
<dbReference type="STRING" id="589385.SAMN05421504_103160"/>
<keyword evidence="3" id="KW-1185">Reference proteome</keyword>
<dbReference type="OrthoDB" id="9808013at2"/>
<dbReference type="Proteomes" id="UP000199515">
    <property type="component" value="Unassembled WGS sequence"/>
</dbReference>
<organism evidence="2 3">
    <name type="scientific">Amycolatopsis xylanica</name>
    <dbReference type="NCBI Taxonomy" id="589385"/>
    <lineage>
        <taxon>Bacteria</taxon>
        <taxon>Bacillati</taxon>
        <taxon>Actinomycetota</taxon>
        <taxon>Actinomycetes</taxon>
        <taxon>Pseudonocardiales</taxon>
        <taxon>Pseudonocardiaceae</taxon>
        <taxon>Amycolatopsis</taxon>
    </lineage>
</organism>
<sequence>MSLHGQGWRMPDEAHPHDLTYMAWPARKVWKSDIYGVQDDIAGIARAIAEFEPVALLADERDVRAAQKACGSGVEVVPIPVDDLWMRDTGPTFVVGPHGIAGVDLNFNGWGGKQRHENDRLVAREILADERITRIQAPIIGEGGSIEVDGAGTLLATESSLVNPNRNPGRSRDDIERALKELFGVTTVIWVDGVAGQDITDYHIDALARFAAPGVVVMSRPDPAAPQDDFTRAYHQARAVLREAVDAQGRRLEIVDLPEPVDIGRRGRDFLACYVNYYVVNGGVIMPRFRDQRADDHAAAVLRELYPGREIVRVPVDTLGEGGGGIHCSTQQVPKGS</sequence>
<accession>A0A1H3CUV1</accession>
<protein>
    <submittedName>
        <fullName evidence="2">Agmatine deiminase</fullName>
    </submittedName>
</protein>
<dbReference type="AlphaFoldDB" id="A0A1H3CUV1"/>
<evidence type="ECO:0000313" key="2">
    <source>
        <dbReference type="EMBL" id="SDX57931.1"/>
    </source>
</evidence>
<dbReference type="SUPFAM" id="SSF55909">
    <property type="entry name" value="Pentein"/>
    <property type="match status" value="1"/>
</dbReference>
<dbReference type="GO" id="GO:0047632">
    <property type="term" value="F:agmatine deiminase activity"/>
    <property type="evidence" value="ECO:0007669"/>
    <property type="project" value="TreeGrafter"/>
</dbReference>
<reference evidence="2 3" key="1">
    <citation type="submission" date="2016-10" db="EMBL/GenBank/DDBJ databases">
        <authorList>
            <person name="de Groot N.N."/>
        </authorList>
    </citation>
    <scope>NUCLEOTIDE SEQUENCE [LARGE SCALE GENOMIC DNA]</scope>
    <source>
        <strain evidence="2 3">CPCC 202699</strain>
    </source>
</reference>
<dbReference type="EMBL" id="FNON01000003">
    <property type="protein sequence ID" value="SDX57931.1"/>
    <property type="molecule type" value="Genomic_DNA"/>
</dbReference>
<dbReference type="InterPro" id="IPR007466">
    <property type="entry name" value="Peptidyl-Arg-deiminase_porph"/>
</dbReference>